<accession>A0A081BQC3</accession>
<dbReference type="STRING" id="1499966.U14_03841"/>
<dbReference type="HOGENOM" id="CLU_743272_0_0_0"/>
<dbReference type="InterPro" id="IPR051532">
    <property type="entry name" value="Ester_Hydrolysis_Enzymes"/>
</dbReference>
<keyword evidence="1" id="KW-0812">Transmembrane</keyword>
<dbReference type="Gene3D" id="3.40.50.1110">
    <property type="entry name" value="SGNH hydrolase"/>
    <property type="match status" value="1"/>
</dbReference>
<evidence type="ECO:0000313" key="2">
    <source>
        <dbReference type="EMBL" id="GAK52589.1"/>
    </source>
</evidence>
<gene>
    <name evidence="2" type="ORF">U14_03841</name>
</gene>
<dbReference type="SUPFAM" id="SSF52266">
    <property type="entry name" value="SGNH hydrolase"/>
    <property type="match status" value="1"/>
</dbReference>
<dbReference type="PANTHER" id="PTHR30383:SF5">
    <property type="entry name" value="SGNH HYDROLASE-TYPE ESTERASE DOMAIN-CONTAINING PROTEIN"/>
    <property type="match status" value="1"/>
</dbReference>
<feature type="transmembrane region" description="Helical" evidence="1">
    <location>
        <begin position="12"/>
        <end position="39"/>
    </location>
</feature>
<dbReference type="PROSITE" id="PS51257">
    <property type="entry name" value="PROKAR_LIPOPROTEIN"/>
    <property type="match status" value="1"/>
</dbReference>
<dbReference type="AlphaFoldDB" id="A0A081BQC3"/>
<reference evidence="2" key="1">
    <citation type="journal article" date="2015" name="PeerJ">
        <title>First genomic representation of candidate bacterial phylum KSB3 points to enhanced environmental sensing as a trigger of wastewater bulking.</title>
        <authorList>
            <person name="Sekiguchi Y."/>
            <person name="Ohashi A."/>
            <person name="Parks D.H."/>
            <person name="Yamauchi T."/>
            <person name="Tyson G.W."/>
            <person name="Hugenholtz P."/>
        </authorList>
    </citation>
    <scope>NUCLEOTIDE SEQUENCE [LARGE SCALE GENOMIC DNA]</scope>
</reference>
<keyword evidence="1" id="KW-1133">Transmembrane helix</keyword>
<evidence type="ECO:0000256" key="1">
    <source>
        <dbReference type="SAM" id="Phobius"/>
    </source>
</evidence>
<organism evidence="2">
    <name type="scientific">Candidatus Moduliflexus flocculans</name>
    <dbReference type="NCBI Taxonomy" id="1499966"/>
    <lineage>
        <taxon>Bacteria</taxon>
        <taxon>Candidatus Moduliflexota</taxon>
        <taxon>Candidatus Moduliflexia</taxon>
        <taxon>Candidatus Moduliflexales</taxon>
        <taxon>Candidatus Moduliflexaceae</taxon>
    </lineage>
</organism>
<dbReference type="PANTHER" id="PTHR30383">
    <property type="entry name" value="THIOESTERASE 1/PROTEASE 1/LYSOPHOSPHOLIPASE L1"/>
    <property type="match status" value="1"/>
</dbReference>
<dbReference type="InterPro" id="IPR036514">
    <property type="entry name" value="SGNH_hydro_sf"/>
</dbReference>
<evidence type="ECO:0000313" key="3">
    <source>
        <dbReference type="Proteomes" id="UP000030700"/>
    </source>
</evidence>
<dbReference type="GO" id="GO:0004622">
    <property type="term" value="F:phosphatidylcholine lysophospholipase activity"/>
    <property type="evidence" value="ECO:0007669"/>
    <property type="project" value="TreeGrafter"/>
</dbReference>
<dbReference type="EMBL" id="DF820458">
    <property type="protein sequence ID" value="GAK52589.1"/>
    <property type="molecule type" value="Genomic_DNA"/>
</dbReference>
<keyword evidence="1" id="KW-0472">Membrane</keyword>
<dbReference type="Proteomes" id="UP000030700">
    <property type="component" value="Unassembled WGS sequence"/>
</dbReference>
<protein>
    <submittedName>
        <fullName evidence="2">Uncharacterized protein</fullName>
    </submittedName>
</protein>
<proteinExistence type="predicted"/>
<name>A0A081BQC3_9BACT</name>
<keyword evidence="3" id="KW-1185">Reference proteome</keyword>
<sequence length="372" mass="42656">MKKPTLQLTTRKLAVFNAIMVSISIGCGLIGGEFLARWLQLAQPVYPSSELALNLYYTDPNGLIRLTPTWQGYIGGIWTTISEQGWRDRLFTHVPPANITRIVVLGDSYTMGDGVKLEDAYPKQLESFLLSAGDHVEVMNCGVSATNSLNQLAILQQVITDYHPHLVILGYNINDFDYPSMTKFERQKAAGVDFEILPDQRVRALPHHYTRFQQIKLALRNQSYLYRYFAHTRERWQTPTKQSVNPVEQWMQQGTHLRSFEAVAQMNKVCQEHQTRFFVAILPDLLDVASTVHDFQAYPYLEVHAIIKNAFEREMIDYRDLLPAFSGYDPQVLVVHPLDHHFNQKGNYIIAQAIFETIHALFLKGIPYEGKL</sequence>